<accession>A0AA87XPG9</accession>
<name>A0AA87XPG9_9BURK</name>
<proteinExistence type="predicted"/>
<feature type="compositionally biased region" description="Basic and acidic residues" evidence="1">
    <location>
        <begin position="38"/>
        <end position="52"/>
    </location>
</feature>
<evidence type="ECO:0000313" key="2">
    <source>
        <dbReference type="EMBL" id="GGY30314.1"/>
    </source>
</evidence>
<gene>
    <name evidence="2" type="ORF">GCM10007387_09950</name>
</gene>
<reference evidence="2" key="2">
    <citation type="submission" date="2022-12" db="EMBL/GenBank/DDBJ databases">
        <authorList>
            <person name="Sun Q."/>
            <person name="Kim S."/>
        </authorList>
    </citation>
    <scope>NUCLEOTIDE SEQUENCE</scope>
    <source>
        <strain evidence="2">KCTC 12343</strain>
    </source>
</reference>
<comment type="caution">
    <text evidence="2">The sequence shown here is derived from an EMBL/GenBank/DDBJ whole genome shotgun (WGS) entry which is preliminary data.</text>
</comment>
<organism evidence="2 3">
    <name type="scientific">Pseudoduganella albidiflava</name>
    <dbReference type="NCBI Taxonomy" id="321983"/>
    <lineage>
        <taxon>Bacteria</taxon>
        <taxon>Pseudomonadati</taxon>
        <taxon>Pseudomonadota</taxon>
        <taxon>Betaproteobacteria</taxon>
        <taxon>Burkholderiales</taxon>
        <taxon>Oxalobacteraceae</taxon>
        <taxon>Telluria group</taxon>
        <taxon>Pseudoduganella</taxon>
    </lineage>
</organism>
<dbReference type="AlphaFoldDB" id="A0AA87XPG9"/>
<dbReference type="EMBL" id="BMWV01000002">
    <property type="protein sequence ID" value="GGY30314.1"/>
    <property type="molecule type" value="Genomic_DNA"/>
</dbReference>
<reference evidence="2" key="1">
    <citation type="journal article" date="2014" name="Int. J. Syst. Evol. Microbiol.">
        <title>Complete genome sequence of Corynebacterium casei LMG S-19264T (=DSM 44701T), isolated from a smear-ripened cheese.</title>
        <authorList>
            <consortium name="US DOE Joint Genome Institute (JGI-PGF)"/>
            <person name="Walter F."/>
            <person name="Albersmeier A."/>
            <person name="Kalinowski J."/>
            <person name="Ruckert C."/>
        </authorList>
    </citation>
    <scope>NUCLEOTIDE SEQUENCE</scope>
    <source>
        <strain evidence="2">KCTC 12343</strain>
    </source>
</reference>
<evidence type="ECO:0000313" key="3">
    <source>
        <dbReference type="Proteomes" id="UP000628442"/>
    </source>
</evidence>
<feature type="region of interest" description="Disordered" evidence="1">
    <location>
        <begin position="37"/>
        <end position="69"/>
    </location>
</feature>
<dbReference type="Proteomes" id="UP000628442">
    <property type="component" value="Unassembled WGS sequence"/>
</dbReference>
<protein>
    <submittedName>
        <fullName evidence="2">Uncharacterized protein</fullName>
    </submittedName>
</protein>
<evidence type="ECO:0000256" key="1">
    <source>
        <dbReference type="SAM" id="MobiDB-lite"/>
    </source>
</evidence>
<sequence length="69" mass="6997">MEAAPPNTPTSHSGRSGAGTGACCAAAGAIIASMARQAGKEVDSKVEDERRGVGMVRAGRMTMPAHYHA</sequence>